<accession>A0A9P6HRH1</accession>
<dbReference type="EMBL" id="WIUZ02000001">
    <property type="protein sequence ID" value="KAF9793404.1"/>
    <property type="molecule type" value="Genomic_DNA"/>
</dbReference>
<evidence type="ECO:0000259" key="1">
    <source>
        <dbReference type="Pfam" id="PF12937"/>
    </source>
</evidence>
<reference evidence="2" key="1">
    <citation type="journal article" date="2020" name="Nat. Commun.">
        <title>Large-scale genome sequencing of mycorrhizal fungi provides insights into the early evolution of symbiotic traits.</title>
        <authorList>
            <person name="Miyauchi S."/>
            <person name="Kiss E."/>
            <person name="Kuo A."/>
            <person name="Drula E."/>
            <person name="Kohler A."/>
            <person name="Sanchez-Garcia M."/>
            <person name="Morin E."/>
            <person name="Andreopoulos B."/>
            <person name="Barry K.W."/>
            <person name="Bonito G."/>
            <person name="Buee M."/>
            <person name="Carver A."/>
            <person name="Chen C."/>
            <person name="Cichocki N."/>
            <person name="Clum A."/>
            <person name="Culley D."/>
            <person name="Crous P.W."/>
            <person name="Fauchery L."/>
            <person name="Girlanda M."/>
            <person name="Hayes R.D."/>
            <person name="Keri Z."/>
            <person name="LaButti K."/>
            <person name="Lipzen A."/>
            <person name="Lombard V."/>
            <person name="Magnuson J."/>
            <person name="Maillard F."/>
            <person name="Murat C."/>
            <person name="Nolan M."/>
            <person name="Ohm R.A."/>
            <person name="Pangilinan J."/>
            <person name="Pereira M.F."/>
            <person name="Perotto S."/>
            <person name="Peter M."/>
            <person name="Pfister S."/>
            <person name="Riley R."/>
            <person name="Sitrit Y."/>
            <person name="Stielow J.B."/>
            <person name="Szollosi G."/>
            <person name="Zifcakova L."/>
            <person name="Stursova M."/>
            <person name="Spatafora J.W."/>
            <person name="Tedersoo L."/>
            <person name="Vaario L.M."/>
            <person name="Yamada A."/>
            <person name="Yan M."/>
            <person name="Wang P."/>
            <person name="Xu J."/>
            <person name="Bruns T."/>
            <person name="Baldrian P."/>
            <person name="Vilgalys R."/>
            <person name="Dunand C."/>
            <person name="Henrissat B."/>
            <person name="Grigoriev I.V."/>
            <person name="Hibbett D."/>
            <person name="Nagy L.G."/>
            <person name="Martin F.M."/>
        </authorList>
    </citation>
    <scope>NUCLEOTIDE SEQUENCE</scope>
    <source>
        <strain evidence="2">UH-Tt-Lm1</strain>
    </source>
</reference>
<evidence type="ECO:0000313" key="2">
    <source>
        <dbReference type="EMBL" id="KAF9793404.1"/>
    </source>
</evidence>
<feature type="domain" description="F-box" evidence="1">
    <location>
        <begin position="16"/>
        <end position="73"/>
    </location>
</feature>
<sequence length="106" mass="12088">LAQVRFARNTLSPAHALPPEILAIIFQYVLNNFFGPNDGPREDFYRWTAVTRVCRYWRESALAFATLWSTVSLDNLPAALISIERSRSAPLDVYVPSHRPLNGVWD</sequence>
<keyword evidence="3" id="KW-1185">Reference proteome</keyword>
<gene>
    <name evidence="2" type="ORF">BJ322DRAFT_984283</name>
</gene>
<dbReference type="InterPro" id="IPR001810">
    <property type="entry name" value="F-box_dom"/>
</dbReference>
<dbReference type="Pfam" id="PF12937">
    <property type="entry name" value="F-box-like"/>
    <property type="match status" value="1"/>
</dbReference>
<organism evidence="2 3">
    <name type="scientific">Thelephora terrestris</name>
    <dbReference type="NCBI Taxonomy" id="56493"/>
    <lineage>
        <taxon>Eukaryota</taxon>
        <taxon>Fungi</taxon>
        <taxon>Dikarya</taxon>
        <taxon>Basidiomycota</taxon>
        <taxon>Agaricomycotina</taxon>
        <taxon>Agaricomycetes</taxon>
        <taxon>Thelephorales</taxon>
        <taxon>Thelephoraceae</taxon>
        <taxon>Thelephora</taxon>
    </lineage>
</organism>
<comment type="caution">
    <text evidence="2">The sequence shown here is derived from an EMBL/GenBank/DDBJ whole genome shotgun (WGS) entry which is preliminary data.</text>
</comment>
<feature type="non-terminal residue" evidence="2">
    <location>
        <position position="1"/>
    </location>
</feature>
<feature type="non-terminal residue" evidence="2">
    <location>
        <position position="106"/>
    </location>
</feature>
<dbReference type="Proteomes" id="UP000736335">
    <property type="component" value="Unassembled WGS sequence"/>
</dbReference>
<dbReference type="Gene3D" id="1.20.1280.50">
    <property type="match status" value="1"/>
</dbReference>
<reference evidence="2" key="2">
    <citation type="submission" date="2020-11" db="EMBL/GenBank/DDBJ databases">
        <authorList>
            <consortium name="DOE Joint Genome Institute"/>
            <person name="Kuo A."/>
            <person name="Miyauchi S."/>
            <person name="Kiss E."/>
            <person name="Drula E."/>
            <person name="Kohler A."/>
            <person name="Sanchez-Garcia M."/>
            <person name="Andreopoulos B."/>
            <person name="Barry K.W."/>
            <person name="Bonito G."/>
            <person name="Buee M."/>
            <person name="Carver A."/>
            <person name="Chen C."/>
            <person name="Cichocki N."/>
            <person name="Clum A."/>
            <person name="Culley D."/>
            <person name="Crous P.W."/>
            <person name="Fauchery L."/>
            <person name="Girlanda M."/>
            <person name="Hayes R."/>
            <person name="Keri Z."/>
            <person name="Labutti K."/>
            <person name="Lipzen A."/>
            <person name="Lombard V."/>
            <person name="Magnuson J."/>
            <person name="Maillard F."/>
            <person name="Morin E."/>
            <person name="Murat C."/>
            <person name="Nolan M."/>
            <person name="Ohm R."/>
            <person name="Pangilinan J."/>
            <person name="Pereira M."/>
            <person name="Perotto S."/>
            <person name="Peter M."/>
            <person name="Riley R."/>
            <person name="Sitrit Y."/>
            <person name="Stielow B."/>
            <person name="Szollosi G."/>
            <person name="Zifcakova L."/>
            <person name="Stursova M."/>
            <person name="Spatafora J.W."/>
            <person name="Tedersoo L."/>
            <person name="Vaario L.-M."/>
            <person name="Yamada A."/>
            <person name="Yan M."/>
            <person name="Wang P."/>
            <person name="Xu J."/>
            <person name="Bruns T."/>
            <person name="Baldrian P."/>
            <person name="Vilgalys R."/>
            <person name="Henrissat B."/>
            <person name="Grigoriev I.V."/>
            <person name="Hibbett D."/>
            <person name="Nagy L.G."/>
            <person name="Martin F.M."/>
        </authorList>
    </citation>
    <scope>NUCLEOTIDE SEQUENCE</scope>
    <source>
        <strain evidence="2">UH-Tt-Lm1</strain>
    </source>
</reference>
<evidence type="ECO:0000313" key="3">
    <source>
        <dbReference type="Proteomes" id="UP000736335"/>
    </source>
</evidence>
<dbReference type="OrthoDB" id="2269034at2759"/>
<dbReference type="AlphaFoldDB" id="A0A9P6HRH1"/>
<name>A0A9P6HRH1_9AGAM</name>
<proteinExistence type="predicted"/>
<protein>
    <recommendedName>
        <fullName evidence="1">F-box domain-containing protein</fullName>
    </recommendedName>
</protein>